<organism evidence="2">
    <name type="scientific">marine metagenome</name>
    <dbReference type="NCBI Taxonomy" id="408172"/>
    <lineage>
        <taxon>unclassified sequences</taxon>
        <taxon>metagenomes</taxon>
        <taxon>ecological metagenomes</taxon>
    </lineage>
</organism>
<keyword evidence="1" id="KW-0472">Membrane</keyword>
<keyword evidence="1" id="KW-0812">Transmembrane</keyword>
<feature type="transmembrane region" description="Helical" evidence="1">
    <location>
        <begin position="36"/>
        <end position="55"/>
    </location>
</feature>
<dbReference type="EMBL" id="UINC01174251">
    <property type="protein sequence ID" value="SVD80280.1"/>
    <property type="molecule type" value="Genomic_DNA"/>
</dbReference>
<feature type="transmembrane region" description="Helical" evidence="1">
    <location>
        <begin position="6"/>
        <end position="24"/>
    </location>
</feature>
<reference evidence="2" key="1">
    <citation type="submission" date="2018-05" db="EMBL/GenBank/DDBJ databases">
        <authorList>
            <person name="Lanie J.A."/>
            <person name="Ng W.-L."/>
            <person name="Kazmierczak K.M."/>
            <person name="Andrzejewski T.M."/>
            <person name="Davidsen T.M."/>
            <person name="Wayne K.J."/>
            <person name="Tettelin H."/>
            <person name="Glass J.I."/>
            <person name="Rusch D."/>
            <person name="Podicherti R."/>
            <person name="Tsui H.-C.T."/>
            <person name="Winkler M.E."/>
        </authorList>
    </citation>
    <scope>NUCLEOTIDE SEQUENCE</scope>
</reference>
<name>A0A382YB08_9ZZZZ</name>
<evidence type="ECO:0000313" key="2">
    <source>
        <dbReference type="EMBL" id="SVD80280.1"/>
    </source>
</evidence>
<evidence type="ECO:0000256" key="1">
    <source>
        <dbReference type="SAM" id="Phobius"/>
    </source>
</evidence>
<protein>
    <submittedName>
        <fullName evidence="2">Uncharacterized protein</fullName>
    </submittedName>
</protein>
<gene>
    <name evidence="2" type="ORF">METZ01_LOCUS433134</name>
</gene>
<proteinExistence type="predicted"/>
<accession>A0A382YB08</accession>
<keyword evidence="1" id="KW-1133">Transmembrane helix</keyword>
<sequence>MNFDQIIPIIYMIGVLILVLPSFLQSNSKLKQFLSNLSIWVIIVLIVTTISYFLFK</sequence>
<dbReference type="AlphaFoldDB" id="A0A382YB08"/>